<proteinExistence type="predicted"/>
<evidence type="ECO:0000313" key="2">
    <source>
        <dbReference type="Proteomes" id="UP000482800"/>
    </source>
</evidence>
<dbReference type="EMBL" id="BLPF01000004">
    <property type="protein sequence ID" value="GFJ85796.1"/>
    <property type="molecule type" value="Genomic_DNA"/>
</dbReference>
<reference evidence="1 2" key="1">
    <citation type="submission" date="2020-03" db="EMBL/GenBank/DDBJ databases">
        <title>Whole genome shotgun sequence of Phytohabitans houttuyneae NBRC 108639.</title>
        <authorList>
            <person name="Komaki H."/>
            <person name="Tamura T."/>
        </authorList>
    </citation>
    <scope>NUCLEOTIDE SEQUENCE [LARGE SCALE GENOMIC DNA]</scope>
    <source>
        <strain evidence="1 2">NBRC 108639</strain>
    </source>
</reference>
<dbReference type="Proteomes" id="UP000482800">
    <property type="component" value="Unassembled WGS sequence"/>
</dbReference>
<comment type="caution">
    <text evidence="1">The sequence shown here is derived from an EMBL/GenBank/DDBJ whole genome shotgun (WGS) entry which is preliminary data.</text>
</comment>
<gene>
    <name evidence="1" type="ORF">Phou_099760</name>
</gene>
<accession>A0A6V8KVE5</accession>
<organism evidence="1 2">
    <name type="scientific">Phytohabitans houttuyneae</name>
    <dbReference type="NCBI Taxonomy" id="1076126"/>
    <lineage>
        <taxon>Bacteria</taxon>
        <taxon>Bacillati</taxon>
        <taxon>Actinomycetota</taxon>
        <taxon>Actinomycetes</taxon>
        <taxon>Micromonosporales</taxon>
        <taxon>Micromonosporaceae</taxon>
    </lineage>
</organism>
<reference evidence="1 2" key="2">
    <citation type="submission" date="2020-03" db="EMBL/GenBank/DDBJ databases">
        <authorList>
            <person name="Ichikawa N."/>
            <person name="Kimura A."/>
            <person name="Kitahashi Y."/>
            <person name="Uohara A."/>
        </authorList>
    </citation>
    <scope>NUCLEOTIDE SEQUENCE [LARGE SCALE GENOMIC DNA]</scope>
    <source>
        <strain evidence="1 2">NBRC 108639</strain>
    </source>
</reference>
<sequence length="152" mass="16253">MTGPPAGDRISELSAGIALPVDLAEADARRLVAALAARYGWLFLLWDRADGSAVLREYRQDTADEVSLAEWRRVARTPAGAELADTARRAYVVKETIIDGFGQAGLECAECAVRLTEPPAVTGRLCNAHRVGVNGQPAVADPSTEGLYWMTG</sequence>
<dbReference type="RefSeq" id="WP_173071042.1">
    <property type="nucleotide sequence ID" value="NZ_BAABGO010000002.1"/>
</dbReference>
<evidence type="ECO:0000313" key="1">
    <source>
        <dbReference type="EMBL" id="GFJ85796.1"/>
    </source>
</evidence>
<dbReference type="AlphaFoldDB" id="A0A6V8KVE5"/>
<name>A0A6V8KVE5_9ACTN</name>
<protein>
    <submittedName>
        <fullName evidence="1">Uncharacterized protein</fullName>
    </submittedName>
</protein>
<keyword evidence="2" id="KW-1185">Reference proteome</keyword>